<dbReference type="EMBL" id="JAPMOU010000004">
    <property type="protein sequence ID" value="MDE1461301.1"/>
    <property type="molecule type" value="Genomic_DNA"/>
</dbReference>
<feature type="domain" description="Peptidase C58 YopT-type" evidence="7">
    <location>
        <begin position="234"/>
        <end position="421"/>
    </location>
</feature>
<keyword evidence="2" id="KW-0964">Secreted</keyword>
<evidence type="ECO:0000256" key="1">
    <source>
        <dbReference type="ARBA" id="ARBA00004613"/>
    </source>
</evidence>
<dbReference type="GO" id="GO:0008233">
    <property type="term" value="F:peptidase activity"/>
    <property type="evidence" value="ECO:0007669"/>
    <property type="project" value="UniProtKB-KW"/>
</dbReference>
<evidence type="ECO:0000313" key="8">
    <source>
        <dbReference type="EMBL" id="MDE1461301.1"/>
    </source>
</evidence>
<dbReference type="Gene3D" id="3.90.70.20">
    <property type="match status" value="1"/>
</dbReference>
<gene>
    <name evidence="8" type="ORF">ORQ98_04910</name>
</gene>
<organism evidence="8 9">
    <name type="scientific">Spartinivicinus poritis</name>
    <dbReference type="NCBI Taxonomy" id="2994640"/>
    <lineage>
        <taxon>Bacteria</taxon>
        <taxon>Pseudomonadati</taxon>
        <taxon>Pseudomonadota</taxon>
        <taxon>Gammaproteobacteria</taxon>
        <taxon>Oceanospirillales</taxon>
        <taxon>Zooshikellaceae</taxon>
        <taxon>Spartinivicinus</taxon>
    </lineage>
</organism>
<evidence type="ECO:0000313" key="9">
    <source>
        <dbReference type="Proteomes" id="UP001528823"/>
    </source>
</evidence>
<dbReference type="GO" id="GO:0006508">
    <property type="term" value="P:proteolysis"/>
    <property type="evidence" value="ECO:0007669"/>
    <property type="project" value="UniProtKB-KW"/>
</dbReference>
<dbReference type="SUPFAM" id="SSF54001">
    <property type="entry name" value="Cysteine proteinases"/>
    <property type="match status" value="1"/>
</dbReference>
<dbReference type="InterPro" id="IPR003951">
    <property type="entry name" value="Peptidase_C58"/>
</dbReference>
<dbReference type="PRINTS" id="PR01376">
    <property type="entry name" value="BACSURFANTGN"/>
</dbReference>
<accession>A0ABT5U4L3</accession>
<evidence type="ECO:0000259" key="7">
    <source>
        <dbReference type="Pfam" id="PF03543"/>
    </source>
</evidence>
<keyword evidence="5" id="KW-0788">Thiol protease</keyword>
<evidence type="ECO:0000256" key="5">
    <source>
        <dbReference type="ARBA" id="ARBA00022807"/>
    </source>
</evidence>
<dbReference type="Pfam" id="PF03543">
    <property type="entry name" value="Peptidase_C58"/>
    <property type="match status" value="1"/>
</dbReference>
<keyword evidence="4" id="KW-0378">Hydrolase</keyword>
<comment type="caution">
    <text evidence="8">The sequence shown here is derived from an EMBL/GenBank/DDBJ whole genome shotgun (WGS) entry which is preliminary data.</text>
</comment>
<dbReference type="Proteomes" id="UP001528823">
    <property type="component" value="Unassembled WGS sequence"/>
</dbReference>
<dbReference type="InterPro" id="IPR006473">
    <property type="entry name" value="Peptidase_C58_Yopt"/>
</dbReference>
<dbReference type="InterPro" id="IPR038765">
    <property type="entry name" value="Papain-like_cys_pep_sf"/>
</dbReference>
<keyword evidence="9" id="KW-1185">Reference proteome</keyword>
<reference evidence="8 9" key="1">
    <citation type="submission" date="2022-11" db="EMBL/GenBank/DDBJ databases">
        <title>Spartinivicinus poritis sp. nov., isolated from scleractinian coral Porites lutea.</title>
        <authorList>
            <person name="Zhang G."/>
            <person name="Cai L."/>
            <person name="Wei Q."/>
        </authorList>
    </citation>
    <scope>NUCLEOTIDE SEQUENCE [LARGE SCALE GENOMIC DNA]</scope>
    <source>
        <strain evidence="8 9">A2-2</strain>
    </source>
</reference>
<comment type="subcellular location">
    <subcellularLocation>
        <location evidence="1">Secreted</location>
    </subcellularLocation>
</comment>
<keyword evidence="3 8" id="KW-0645">Protease</keyword>
<dbReference type="RefSeq" id="WP_274687665.1">
    <property type="nucleotide sequence ID" value="NZ_JAPMOU010000004.1"/>
</dbReference>
<evidence type="ECO:0000256" key="3">
    <source>
        <dbReference type="ARBA" id="ARBA00022670"/>
    </source>
</evidence>
<keyword evidence="6" id="KW-0843">Virulence</keyword>
<evidence type="ECO:0000256" key="4">
    <source>
        <dbReference type="ARBA" id="ARBA00022801"/>
    </source>
</evidence>
<evidence type="ECO:0000256" key="6">
    <source>
        <dbReference type="ARBA" id="ARBA00023026"/>
    </source>
</evidence>
<evidence type="ECO:0000256" key="2">
    <source>
        <dbReference type="ARBA" id="ARBA00022525"/>
    </source>
</evidence>
<sequence>MTNVGGLSTHLINNQPPTAFKAIDNKPKLSPFGCTISLLDSGNNTFRKSVFRLSLHKQSSELKRLKKAIKLTQTSQNPKQLQQLEQALELWIKKQPKEVKQRGKLIPQLKTAIKEHKQLADPNYQAFEQKRRNEVKTELTNLAKKQQLNKQLAEITKEMLELQLGLKFTHQPRSNADIREAIVNAFSPQTVSYVLHRYPELKEDGPINVSKLMSSINSLESLVNPGVITAQKSNAQLITPFQQKRFLGDRTFGKEGICAALSAKWLTTQHTNINFYEDIGFVDGIKAHAKAEGHEEVMNLAIQYYGGQSGHKNTNAHWSADVPHGFYALLNYFKNYQLSMDIQKSDTVKGADLSTISKPGLYYLAIHNSKGGGHGLAAKVAASAQGEIAGYTLFDPNYGEFHFTNEQQFKQFTYSLINQLYPELKHSTLIIGLK</sequence>
<protein>
    <submittedName>
        <fullName evidence="8">YopT-type cysteine protease domain-containing protein</fullName>
    </submittedName>
</protein>
<proteinExistence type="predicted"/>
<name>A0ABT5U4L3_9GAMM</name>